<evidence type="ECO:0000256" key="12">
    <source>
        <dbReference type="ARBA" id="ARBA00022786"/>
    </source>
</evidence>
<dbReference type="InterPro" id="IPR039804">
    <property type="entry name" value="RING-CH-C4HC3_LTN1"/>
</dbReference>
<evidence type="ECO:0000256" key="10">
    <source>
        <dbReference type="ARBA" id="ARBA00022737"/>
    </source>
</evidence>
<accession>A0A0A1THR8</accession>
<evidence type="ECO:0000256" key="11">
    <source>
        <dbReference type="ARBA" id="ARBA00022771"/>
    </source>
</evidence>
<feature type="domain" description="RING-type" evidence="17">
    <location>
        <begin position="1552"/>
        <end position="1598"/>
    </location>
</feature>
<evidence type="ECO:0000256" key="1">
    <source>
        <dbReference type="ARBA" id="ARBA00000900"/>
    </source>
</evidence>
<comment type="pathway">
    <text evidence="3 16">Protein modification; protein ubiquitination.</text>
</comment>
<keyword evidence="7" id="KW-0963">Cytoplasm</keyword>
<evidence type="ECO:0000256" key="15">
    <source>
        <dbReference type="PROSITE-ProRule" id="PRU00175"/>
    </source>
</evidence>
<dbReference type="GO" id="GO:0072344">
    <property type="term" value="P:rescue of stalled ribosome"/>
    <property type="evidence" value="ECO:0007669"/>
    <property type="project" value="UniProtKB-UniRule"/>
</dbReference>
<dbReference type="Proteomes" id="UP000039046">
    <property type="component" value="Unassembled WGS sequence"/>
</dbReference>
<reference evidence="18 19" key="1">
    <citation type="journal article" date="2015" name="Genome Announc.">
        <title>Draft Genome Sequence and Gene Annotation of the Entomopathogenic Fungus Verticillium hemipterigenum.</title>
        <authorList>
            <person name="Horn F."/>
            <person name="Habel A."/>
            <person name="Scharf D.H."/>
            <person name="Dworschak J."/>
            <person name="Brakhage A.A."/>
            <person name="Guthke R."/>
            <person name="Hertweck C."/>
            <person name="Linde J."/>
        </authorList>
    </citation>
    <scope>NUCLEOTIDE SEQUENCE [LARGE SCALE GENOMIC DNA]</scope>
</reference>
<dbReference type="InterPro" id="IPR054476">
    <property type="entry name" value="Ltn1_N"/>
</dbReference>
<dbReference type="HOGENOM" id="CLU_000471_0_0_1"/>
<dbReference type="EC" id="2.3.2.27" evidence="5 16"/>
<dbReference type="Pfam" id="PF23280">
    <property type="entry name" value="TPR_26"/>
    <property type="match status" value="1"/>
</dbReference>
<proteinExistence type="inferred from homology"/>
<dbReference type="InterPro" id="IPR013083">
    <property type="entry name" value="Znf_RING/FYVE/PHD"/>
</dbReference>
<dbReference type="InterPro" id="IPR039795">
    <property type="entry name" value="LTN1/Rkr1"/>
</dbReference>
<evidence type="ECO:0000256" key="6">
    <source>
        <dbReference type="ARBA" id="ARBA00017157"/>
    </source>
</evidence>
<dbReference type="FunFam" id="3.30.40.10:FF:000038">
    <property type="entry name" value="E3 ubiquitin-protein ligase listerin"/>
    <property type="match status" value="1"/>
</dbReference>
<gene>
    <name evidence="18" type="ORF">VHEMI05747</name>
</gene>
<dbReference type="GO" id="GO:0016567">
    <property type="term" value="P:protein ubiquitination"/>
    <property type="evidence" value="ECO:0007669"/>
    <property type="project" value="UniProtKB-UniPathway"/>
</dbReference>
<dbReference type="GO" id="GO:0008270">
    <property type="term" value="F:zinc ion binding"/>
    <property type="evidence" value="ECO:0007669"/>
    <property type="project" value="UniProtKB-KW"/>
</dbReference>
<dbReference type="Pfam" id="PF22999">
    <property type="entry name" value="LTN1_E3_ligase_6th"/>
    <property type="match status" value="1"/>
</dbReference>
<evidence type="ECO:0000256" key="4">
    <source>
        <dbReference type="ARBA" id="ARBA00007997"/>
    </source>
</evidence>
<keyword evidence="10" id="KW-0677">Repeat</keyword>
<dbReference type="GO" id="GO:0005829">
    <property type="term" value="C:cytosol"/>
    <property type="evidence" value="ECO:0007669"/>
    <property type="project" value="UniProtKB-SubCell"/>
</dbReference>
<protein>
    <recommendedName>
        <fullName evidence="6 16">E3 ubiquitin-protein ligase listerin</fullName>
        <ecNumber evidence="5 16">2.3.2.27</ecNumber>
    </recommendedName>
    <alternativeName>
        <fullName evidence="16">RING-type E3 ubiquitin transferase listerin</fullName>
    </alternativeName>
</protein>
<keyword evidence="12 16" id="KW-0833">Ubl conjugation pathway</keyword>
<dbReference type="SUPFAM" id="SSF57850">
    <property type="entry name" value="RING/U-box"/>
    <property type="match status" value="1"/>
</dbReference>
<evidence type="ECO:0000313" key="18">
    <source>
        <dbReference type="EMBL" id="CEJ89933.1"/>
    </source>
</evidence>
<dbReference type="SMART" id="SM00184">
    <property type="entry name" value="RING"/>
    <property type="match status" value="1"/>
</dbReference>
<keyword evidence="11 15" id="KW-0863">Zinc-finger</keyword>
<evidence type="ECO:0000256" key="3">
    <source>
        <dbReference type="ARBA" id="ARBA00004906"/>
    </source>
</evidence>
<sequence length="1613" mass="178809">MKRGKQAGSSGFGGFGGHGSQSSLSYLAEPPSFNSISNPNIVVSLKNVLKKDSTTKTKALEDVLAYVQAHPFEQNGGVEEGILDVWEHLYPRASIDNARRVRELSHILQFELMKSARKRMERRIPNLVGAWLAGLFDRDRVVARAANDGLSSFLTTPEKTNGFWKKCQSQILTFASEAIQETADTLSDDRSTTKEDADAKYFRVINASLSLVLNLLHRIDDNELGKAEAEYEQFFSSPAIWKSITLMDAAVRRTTSQLLLLCLKKNLSYADTADCRNAFITGGLKTSQTGSAVEYLTALVVLTSTKPDIWNPAAKSKKSPLERLEAFITKGSQGSRSGYWEALAKLLSVIPKDAYVASTSTNMPDAIRQGLQNREEPYTNNAPAWKCYTESISRELSRLDADQAPSFATSQIFPLFEHYIFPVAGKNTSGAGVISVAGLKDLYVSYSSHSTTASASSKQEWERLGEMMCAKLSASLPGVSREYQSSQELVGEEGKRWLQLDSEIHKAISVESQEIQDFLSPQSSKIVAHSMVLLESRNMKPFGAARILASALQLTPHIFHDELGTRICGFLEEAANEHIDRVVESPSASTLQACVNAIGTIDPIKSRFDTIWDLWVKASLSLPPSNERAKMLGLLVAHDTVSERVRQSTTLQAEIISQGRALATGQSDSWGLFTPAISHNGLDKSSATTLTTEVTQLIEEKPSERALEVLELIIRSMPELLSENEDLHTTLVTQLLALSDLNERSPLSAKAAMIRSMMENHNDGQLPLVGIIHGNLDHANPQSLTIDTLIKQAKSATENGTPLEELFPSTNVWMQEITAFTSLPINPSLTITNSLQGAATLGQAQDSHSLGSIPRVERDRKGRSIPVRMALYSTALCSGDVEIFQLPTEFLVELLYLKCITIQLATDQLTALDNHGLWTDMQSPATCDEAEGLVTTLRSQIRQYAVASEWWQSTNNNPDSVVMRKLVQLLITESSSLAPQSVYSSRALSEILQAVSECPGAPALIEENFIQPVMLKVTPESTLVAAAFLTGLGESLQSSKQINNFCNRLISDVAGATVDGRKTSMILVLCSLLSHIYEVGELPVANNRIVFAVRQITSWMEEPEEIDGQLAADICRALLTLLPCMKDVYGSYWEKTVDFCLFLWNGVQEHYPAEALPLIHSSLKLSKMLESMTEANDDALDAVKTLQTAKPKALMELLKLPRAIDSQPAEIVDAMLCREVEKIPDRSITELDEIFPLVASESKEIQTAAFNLLHRAIPLQQQQLSVDALLDKTDARLPDELLSLLLDAPNFEDLSDEALSRFPASVRCYLLSWKLVFDAFSTSSFKLRNDFMENLKADGCINPLLDFLFDVLGHSAAHPLNLDKEGLGSEQIYEYNVKLARAESDEKDMQWLLIHLYYLVLKYTPGLFKTWYIDCRSKQTRIAVESWTTKYYSPLIITDTLEEIQTWADSQEPPAMDEQELQIKVSSAAREVTAGYEVDEAQASIVIKIPSSYPIENVVVNSLHRVAVSEKKWQSWIMTTQGVITFSNGNIIDGLQVFKRNIVGALKGQSECAICYSIISTDKRMPDKRCSTCKNLFHRTCLYKWFQTSSQNTCPLCRNPIDYLGADTAKRRQ</sequence>
<evidence type="ECO:0000259" key="17">
    <source>
        <dbReference type="PROSITE" id="PS50089"/>
    </source>
</evidence>
<dbReference type="CDD" id="cd16491">
    <property type="entry name" value="RING-CH-C4HC3_LTN1"/>
    <property type="match status" value="1"/>
</dbReference>
<comment type="function">
    <text evidence="14">E3 ubiquitin-protein ligase component of the ribosome quality control complex (RQC), a ribosome-associated complex that mediates ubiquitination and extraction of incompletely synthesized nascent chains for proteasomal degradation. Mediates ubiquitination of proteins derived from mRNAs lacking stop codons (non-stop proteins) and other translation arrest products induced by poly-lysine sequences and tandem rare codons. Ubiquitination leads to CDC48 recruitment for extraction and degradation of the incomplete translation product. May indirectly play a role in chromatin function and transcription.</text>
</comment>
<evidence type="ECO:0000256" key="9">
    <source>
        <dbReference type="ARBA" id="ARBA00022723"/>
    </source>
</evidence>
<dbReference type="GO" id="GO:0043023">
    <property type="term" value="F:ribosomal large subunit binding"/>
    <property type="evidence" value="ECO:0007669"/>
    <property type="project" value="TreeGrafter"/>
</dbReference>
<dbReference type="PROSITE" id="PS50089">
    <property type="entry name" value="ZF_RING_2"/>
    <property type="match status" value="1"/>
</dbReference>
<keyword evidence="19" id="KW-1185">Reference proteome</keyword>
<dbReference type="PANTHER" id="PTHR12389">
    <property type="entry name" value="ZINC FINGER PROTEIN 294"/>
    <property type="match status" value="1"/>
</dbReference>
<keyword evidence="8 16" id="KW-0808">Transferase</keyword>
<evidence type="ECO:0000256" key="8">
    <source>
        <dbReference type="ARBA" id="ARBA00022679"/>
    </source>
</evidence>
<evidence type="ECO:0000256" key="5">
    <source>
        <dbReference type="ARBA" id="ARBA00012483"/>
    </source>
</evidence>
<name>A0A0A1THR8_9HYPO</name>
<dbReference type="InterPro" id="IPR057030">
    <property type="entry name" value="TPR_Rkr-1"/>
</dbReference>
<dbReference type="UniPathway" id="UPA00143"/>
<dbReference type="InterPro" id="IPR054478">
    <property type="entry name" value="LTN1_UBC"/>
</dbReference>
<dbReference type="GO" id="GO:0061630">
    <property type="term" value="F:ubiquitin protein ligase activity"/>
    <property type="evidence" value="ECO:0007669"/>
    <property type="project" value="UniProtKB-UniRule"/>
</dbReference>
<organism evidence="18 19">
    <name type="scientific">[Torrubiella] hemipterigena</name>
    <dbReference type="NCBI Taxonomy" id="1531966"/>
    <lineage>
        <taxon>Eukaryota</taxon>
        <taxon>Fungi</taxon>
        <taxon>Dikarya</taxon>
        <taxon>Ascomycota</taxon>
        <taxon>Pezizomycotina</taxon>
        <taxon>Sordariomycetes</taxon>
        <taxon>Hypocreomycetidae</taxon>
        <taxon>Hypocreales</taxon>
        <taxon>Clavicipitaceae</taxon>
        <taxon>Clavicipitaceae incertae sedis</taxon>
        <taxon>'Torrubiella' clade</taxon>
    </lineage>
</organism>
<dbReference type="GO" id="GO:1990116">
    <property type="term" value="P:ribosome-associated ubiquitin-dependent protein catabolic process"/>
    <property type="evidence" value="ECO:0007669"/>
    <property type="project" value="UniProtKB-UniRule"/>
</dbReference>
<dbReference type="SUPFAM" id="SSF48371">
    <property type="entry name" value="ARM repeat"/>
    <property type="match status" value="1"/>
</dbReference>
<dbReference type="InterPro" id="IPR054477">
    <property type="entry name" value="LTN1_E3_ligase_6th"/>
</dbReference>
<dbReference type="Pfam" id="PF23009">
    <property type="entry name" value="UBC_like"/>
    <property type="match status" value="1"/>
</dbReference>
<dbReference type="Pfam" id="PF13639">
    <property type="entry name" value="zf-RING_2"/>
    <property type="match status" value="1"/>
</dbReference>
<evidence type="ECO:0000256" key="16">
    <source>
        <dbReference type="RuleBase" id="RU367090"/>
    </source>
</evidence>
<evidence type="ECO:0000256" key="2">
    <source>
        <dbReference type="ARBA" id="ARBA00004514"/>
    </source>
</evidence>
<comment type="subcellular location">
    <subcellularLocation>
        <location evidence="2">Cytoplasm</location>
        <location evidence="2">Cytosol</location>
    </subcellularLocation>
</comment>
<dbReference type="STRING" id="1531966.A0A0A1THR8"/>
<dbReference type="PANTHER" id="PTHR12389:SF0">
    <property type="entry name" value="E3 UBIQUITIN-PROTEIN LIGASE LISTERIN"/>
    <property type="match status" value="1"/>
</dbReference>
<keyword evidence="9 16" id="KW-0479">Metal-binding</keyword>
<comment type="subunit">
    <text evidence="16">Component of the ribosome quality control complex (RQC).</text>
</comment>
<comment type="similarity">
    <text evidence="4 16">Belongs to the LTN1 family.</text>
</comment>
<dbReference type="GO" id="GO:1990112">
    <property type="term" value="C:RQC complex"/>
    <property type="evidence" value="ECO:0007669"/>
    <property type="project" value="UniProtKB-UniRule"/>
</dbReference>
<dbReference type="InterPro" id="IPR016024">
    <property type="entry name" value="ARM-type_fold"/>
</dbReference>
<evidence type="ECO:0000256" key="13">
    <source>
        <dbReference type="ARBA" id="ARBA00022833"/>
    </source>
</evidence>
<dbReference type="Pfam" id="PF22958">
    <property type="entry name" value="Ltn1_1st"/>
    <property type="match status" value="1"/>
</dbReference>
<dbReference type="EMBL" id="CDHN01000003">
    <property type="protein sequence ID" value="CEJ89933.1"/>
    <property type="molecule type" value="Genomic_DNA"/>
</dbReference>
<evidence type="ECO:0000313" key="19">
    <source>
        <dbReference type="Proteomes" id="UP000039046"/>
    </source>
</evidence>
<comment type="function">
    <text evidence="16">E3 ubiquitin-protein ligase. Component of the ribosome quality control complex (RQC), a ribosome-associated complex that mediates ubiquitination and extraction of incompletely synthesized nascent chains for proteasomal degradation.</text>
</comment>
<dbReference type="InterPro" id="IPR001841">
    <property type="entry name" value="Znf_RING"/>
</dbReference>
<dbReference type="Gene3D" id="3.30.40.10">
    <property type="entry name" value="Zinc/RING finger domain, C3HC4 (zinc finger)"/>
    <property type="match status" value="1"/>
</dbReference>
<dbReference type="SMART" id="SM01197">
    <property type="entry name" value="FANCL_C"/>
    <property type="match status" value="1"/>
</dbReference>
<dbReference type="OrthoDB" id="6108at2759"/>
<comment type="catalytic activity">
    <reaction evidence="1 16">
        <text>S-ubiquitinyl-[E2 ubiquitin-conjugating enzyme]-L-cysteine + [acceptor protein]-L-lysine = [E2 ubiquitin-conjugating enzyme]-L-cysteine + N(6)-ubiquitinyl-[acceptor protein]-L-lysine.</text>
        <dbReference type="EC" id="2.3.2.27"/>
    </reaction>
</comment>
<evidence type="ECO:0000256" key="7">
    <source>
        <dbReference type="ARBA" id="ARBA00022490"/>
    </source>
</evidence>
<keyword evidence="13 16" id="KW-0862">Zinc</keyword>
<evidence type="ECO:0000256" key="14">
    <source>
        <dbReference type="ARBA" id="ARBA00055150"/>
    </source>
</evidence>